<proteinExistence type="predicted"/>
<sequence>MTRPFGALLLGDARLPTGGHVYSGGLEAGLLAGMPPERVPDYILARARTVATVEASAAVLAYRAVQSDIACLRDVHDALLARTPSEPLRSVSGMLGRGLMRMARRLWPSHPAVGALLAIDRAPMRPVALGTVSAVMGIDEAAVARACFYDDVQTVASATLKLAPIDPIDTVAWVLAIEPLIESLVERVLAVGSIDDMPAVTAPEAEQWSLNHAGKTRRIFNA</sequence>
<evidence type="ECO:0000313" key="4">
    <source>
        <dbReference type="Proteomes" id="UP000093985"/>
    </source>
</evidence>
<evidence type="ECO:0000313" key="3">
    <source>
        <dbReference type="EMBL" id="OBG03688.1"/>
    </source>
</evidence>
<keyword evidence="1" id="KW-0996">Nickel insertion</keyword>
<reference evidence="4" key="1">
    <citation type="submission" date="2016-06" db="EMBL/GenBank/DDBJ databases">
        <authorList>
            <person name="Sutton G."/>
            <person name="Brinkac L."/>
            <person name="Sanka R."/>
            <person name="Adams M."/>
            <person name="Lau E."/>
            <person name="Mehaffy C."/>
            <person name="Tameris M."/>
            <person name="Hatherill M."/>
            <person name="Hanekom W."/>
            <person name="Mahomed H."/>
            <person name="Mcshane H."/>
        </authorList>
    </citation>
    <scope>NUCLEOTIDE SEQUENCE [LARGE SCALE GENOMIC DNA]</scope>
    <source>
        <strain evidence="4">852014-51077_SCH5608930-a</strain>
    </source>
</reference>
<dbReference type="PANTHER" id="PTHR33620:SF1">
    <property type="entry name" value="UREASE ACCESSORY PROTEIN F"/>
    <property type="match status" value="1"/>
</dbReference>
<dbReference type="GO" id="GO:0016151">
    <property type="term" value="F:nickel cation binding"/>
    <property type="evidence" value="ECO:0007669"/>
    <property type="project" value="InterPro"/>
</dbReference>
<dbReference type="AlphaFoldDB" id="A0A1A2EDQ1"/>
<dbReference type="EMBL" id="LZIN01000073">
    <property type="protein sequence ID" value="OBG03688.1"/>
    <property type="molecule type" value="Genomic_DNA"/>
</dbReference>
<name>A0A1A2EDQ1_MYCSD</name>
<dbReference type="InterPro" id="IPR002639">
    <property type="entry name" value="UreF"/>
</dbReference>
<dbReference type="PANTHER" id="PTHR33620">
    <property type="entry name" value="UREASE ACCESSORY PROTEIN F"/>
    <property type="match status" value="1"/>
</dbReference>
<dbReference type="OrthoDB" id="3382047at2"/>
<comment type="caution">
    <text evidence="3">The sequence shown here is derived from an EMBL/GenBank/DDBJ whole genome shotgun (WGS) entry which is preliminary data.</text>
</comment>
<keyword evidence="2" id="KW-0143">Chaperone</keyword>
<organism evidence="3 4">
    <name type="scientific">Mycolicibacter sinensis (strain JDM601)</name>
    <name type="common">Mycobacterium sinense</name>
    <dbReference type="NCBI Taxonomy" id="875328"/>
    <lineage>
        <taxon>Bacteria</taxon>
        <taxon>Bacillati</taxon>
        <taxon>Actinomycetota</taxon>
        <taxon>Actinomycetes</taxon>
        <taxon>Mycobacteriales</taxon>
        <taxon>Mycobacteriaceae</taxon>
        <taxon>Mycolicibacter</taxon>
    </lineage>
</organism>
<dbReference type="Pfam" id="PF01730">
    <property type="entry name" value="UreF"/>
    <property type="match status" value="1"/>
</dbReference>
<evidence type="ECO:0000256" key="2">
    <source>
        <dbReference type="ARBA" id="ARBA00023186"/>
    </source>
</evidence>
<dbReference type="InterPro" id="IPR038277">
    <property type="entry name" value="UreF_sf"/>
</dbReference>
<dbReference type="Gene3D" id="1.10.4190.10">
    <property type="entry name" value="Urease accessory protein UreF"/>
    <property type="match status" value="1"/>
</dbReference>
<protein>
    <submittedName>
        <fullName evidence="3">Urease accessory protein</fullName>
    </submittedName>
</protein>
<dbReference type="Proteomes" id="UP000093985">
    <property type="component" value="Unassembled WGS sequence"/>
</dbReference>
<gene>
    <name evidence="3" type="ORF">A5771_12890</name>
</gene>
<accession>A0A1A2EDQ1</accession>
<evidence type="ECO:0000256" key="1">
    <source>
        <dbReference type="ARBA" id="ARBA00022988"/>
    </source>
</evidence>